<accession>A0A6C0ATU0</accession>
<protein>
    <submittedName>
        <fullName evidence="3">Uncharacterized protein</fullName>
    </submittedName>
</protein>
<keyword evidence="2" id="KW-0472">Membrane</keyword>
<sequence length="210" mass="22473">MESATKSLTKTLSKVSTAEVSNDLVNTNRILTIILVVLIVFSLAGVNVLQMLGAFLQRIVDIFRPLVTRVVSIIGFTMGILIEQIAALFTTTATAGVEIAGGTLDSVGDLLKDASRPSLQNVLDESGTTRINTPQSDNSENSIQKPITSGKGKWCLVGEYNGRRGCVEIDKDEPCLSGQVFPNHASCVQPQFNGNTSGHAFHPLKAQTTQ</sequence>
<evidence type="ECO:0000256" key="2">
    <source>
        <dbReference type="SAM" id="Phobius"/>
    </source>
</evidence>
<organism evidence="3">
    <name type="scientific">viral metagenome</name>
    <dbReference type="NCBI Taxonomy" id="1070528"/>
    <lineage>
        <taxon>unclassified sequences</taxon>
        <taxon>metagenomes</taxon>
        <taxon>organismal metagenomes</taxon>
    </lineage>
</organism>
<dbReference type="AlphaFoldDB" id="A0A6C0ATU0"/>
<feature type="transmembrane region" description="Helical" evidence="2">
    <location>
        <begin position="30"/>
        <end position="54"/>
    </location>
</feature>
<keyword evidence="2" id="KW-1133">Transmembrane helix</keyword>
<feature type="transmembrane region" description="Helical" evidence="2">
    <location>
        <begin position="66"/>
        <end position="89"/>
    </location>
</feature>
<reference evidence="3" key="1">
    <citation type="journal article" date="2020" name="Nature">
        <title>Giant virus diversity and host interactions through global metagenomics.</title>
        <authorList>
            <person name="Schulz F."/>
            <person name="Roux S."/>
            <person name="Paez-Espino D."/>
            <person name="Jungbluth S."/>
            <person name="Walsh D.A."/>
            <person name="Denef V.J."/>
            <person name="McMahon K.D."/>
            <person name="Konstantinidis K.T."/>
            <person name="Eloe-Fadrosh E.A."/>
            <person name="Kyrpides N.C."/>
            <person name="Woyke T."/>
        </authorList>
    </citation>
    <scope>NUCLEOTIDE SEQUENCE</scope>
    <source>
        <strain evidence="3">GVMAG-S-ERX555943-30</strain>
    </source>
</reference>
<keyword evidence="2" id="KW-0812">Transmembrane</keyword>
<name>A0A6C0ATU0_9ZZZZ</name>
<evidence type="ECO:0000313" key="3">
    <source>
        <dbReference type="EMBL" id="QHS83158.1"/>
    </source>
</evidence>
<evidence type="ECO:0000256" key="1">
    <source>
        <dbReference type="SAM" id="MobiDB-lite"/>
    </source>
</evidence>
<dbReference type="EMBL" id="MN738749">
    <property type="protein sequence ID" value="QHS83158.1"/>
    <property type="molecule type" value="Genomic_DNA"/>
</dbReference>
<feature type="region of interest" description="Disordered" evidence="1">
    <location>
        <begin position="124"/>
        <end position="145"/>
    </location>
</feature>
<proteinExistence type="predicted"/>